<accession>A0AAD6Q7G1</accession>
<keyword evidence="4 6" id="KW-1133">Transmembrane helix</keyword>
<dbReference type="Pfam" id="PF03092">
    <property type="entry name" value="BT1"/>
    <property type="match status" value="1"/>
</dbReference>
<evidence type="ECO:0000256" key="1">
    <source>
        <dbReference type="ARBA" id="ARBA00004141"/>
    </source>
</evidence>
<evidence type="ECO:0000313" key="7">
    <source>
        <dbReference type="EMBL" id="KAJ6980645.1"/>
    </source>
</evidence>
<dbReference type="PANTHER" id="PTHR31585:SF7">
    <property type="entry name" value="FOLATE-BIOPTERIN TRANSPORTER 4-RELATED"/>
    <property type="match status" value="1"/>
</dbReference>
<keyword evidence="2" id="KW-0813">Transport</keyword>
<protein>
    <submittedName>
        <fullName evidence="7">Uncharacterized protein</fullName>
    </submittedName>
</protein>
<sequence length="82" mass="9480">MRTKSLIPEKGDSLISRWFHSLKTATYSLLRAFRQPIILRPMAWFFLAQITVSNLSTVMFYYQTEVLNLDASFLGLHVLLDG</sequence>
<reference evidence="7" key="1">
    <citation type="journal article" date="2023" name="Mol. Ecol. Resour.">
        <title>Chromosome-level genome assembly of a triploid poplar Populus alba 'Berolinensis'.</title>
        <authorList>
            <person name="Chen S."/>
            <person name="Yu Y."/>
            <person name="Wang X."/>
            <person name="Wang S."/>
            <person name="Zhang T."/>
            <person name="Zhou Y."/>
            <person name="He R."/>
            <person name="Meng N."/>
            <person name="Wang Y."/>
            <person name="Liu W."/>
            <person name="Liu Z."/>
            <person name="Liu J."/>
            <person name="Guo Q."/>
            <person name="Huang H."/>
            <person name="Sederoff R.R."/>
            <person name="Wang G."/>
            <person name="Qu G."/>
            <person name="Chen S."/>
        </authorList>
    </citation>
    <scope>NUCLEOTIDE SEQUENCE</scope>
    <source>
        <strain evidence="7">SC-2020</strain>
    </source>
</reference>
<keyword evidence="5 6" id="KW-0472">Membrane</keyword>
<dbReference type="AlphaFoldDB" id="A0AAD6Q7G1"/>
<evidence type="ECO:0000313" key="8">
    <source>
        <dbReference type="Proteomes" id="UP001164929"/>
    </source>
</evidence>
<comment type="caution">
    <text evidence="7">The sequence shown here is derived from an EMBL/GenBank/DDBJ whole genome shotgun (WGS) entry which is preliminary data.</text>
</comment>
<dbReference type="InterPro" id="IPR039309">
    <property type="entry name" value="BT1"/>
</dbReference>
<organism evidence="7 8">
    <name type="scientific">Populus alba x Populus x berolinensis</name>
    <dbReference type="NCBI Taxonomy" id="444605"/>
    <lineage>
        <taxon>Eukaryota</taxon>
        <taxon>Viridiplantae</taxon>
        <taxon>Streptophyta</taxon>
        <taxon>Embryophyta</taxon>
        <taxon>Tracheophyta</taxon>
        <taxon>Spermatophyta</taxon>
        <taxon>Magnoliopsida</taxon>
        <taxon>eudicotyledons</taxon>
        <taxon>Gunneridae</taxon>
        <taxon>Pentapetalae</taxon>
        <taxon>rosids</taxon>
        <taxon>fabids</taxon>
        <taxon>Malpighiales</taxon>
        <taxon>Salicaceae</taxon>
        <taxon>Saliceae</taxon>
        <taxon>Populus</taxon>
    </lineage>
</organism>
<evidence type="ECO:0000256" key="5">
    <source>
        <dbReference type="ARBA" id="ARBA00023136"/>
    </source>
</evidence>
<name>A0AAD6Q7G1_9ROSI</name>
<dbReference type="PANTHER" id="PTHR31585">
    <property type="entry name" value="FOLATE-BIOPTERIN TRANSPORTER 1, CHLOROPLASTIC"/>
    <property type="match status" value="1"/>
</dbReference>
<evidence type="ECO:0000256" key="4">
    <source>
        <dbReference type="ARBA" id="ARBA00022989"/>
    </source>
</evidence>
<dbReference type="Proteomes" id="UP001164929">
    <property type="component" value="Chromosome 11"/>
</dbReference>
<comment type="subcellular location">
    <subcellularLocation>
        <location evidence="1">Membrane</location>
        <topology evidence="1">Multi-pass membrane protein</topology>
    </subcellularLocation>
</comment>
<evidence type="ECO:0000256" key="2">
    <source>
        <dbReference type="ARBA" id="ARBA00022448"/>
    </source>
</evidence>
<keyword evidence="3 6" id="KW-0812">Transmembrane</keyword>
<evidence type="ECO:0000256" key="6">
    <source>
        <dbReference type="SAM" id="Phobius"/>
    </source>
</evidence>
<gene>
    <name evidence="7" type="ORF">NC653_028453</name>
</gene>
<dbReference type="GO" id="GO:0016020">
    <property type="term" value="C:membrane"/>
    <property type="evidence" value="ECO:0007669"/>
    <property type="project" value="UniProtKB-SubCell"/>
</dbReference>
<evidence type="ECO:0000256" key="3">
    <source>
        <dbReference type="ARBA" id="ARBA00022692"/>
    </source>
</evidence>
<proteinExistence type="predicted"/>
<feature type="transmembrane region" description="Helical" evidence="6">
    <location>
        <begin position="43"/>
        <end position="62"/>
    </location>
</feature>
<keyword evidence="8" id="KW-1185">Reference proteome</keyword>
<dbReference type="EMBL" id="JAQIZT010000011">
    <property type="protein sequence ID" value="KAJ6980645.1"/>
    <property type="molecule type" value="Genomic_DNA"/>
</dbReference>